<protein>
    <submittedName>
        <fullName evidence="3">Copper amine oxidase</fullName>
    </submittedName>
</protein>
<evidence type="ECO:0000256" key="1">
    <source>
        <dbReference type="SAM" id="SignalP"/>
    </source>
</evidence>
<feature type="chain" id="PRO_5012352546" evidence="1">
    <location>
        <begin position="24"/>
        <end position="282"/>
    </location>
</feature>
<dbReference type="Proteomes" id="UP000214666">
    <property type="component" value="Chromosome"/>
</dbReference>
<accession>A0A222WQL0</accession>
<feature type="signal peptide" evidence="1">
    <location>
        <begin position="1"/>
        <end position="23"/>
    </location>
</feature>
<reference evidence="3 4" key="1">
    <citation type="submission" date="2017-03" db="EMBL/GenBank/DDBJ databases">
        <title>Complete genome sequence of Paenibacillus Kribbensis producing bioflocculants.</title>
        <authorList>
            <person name="Lee H.-G."/>
            <person name="Oh H.-M."/>
        </authorList>
    </citation>
    <scope>NUCLEOTIDE SEQUENCE [LARGE SCALE GENOMIC DNA]</scope>
    <source>
        <strain evidence="3 4">AM49</strain>
    </source>
</reference>
<evidence type="ECO:0000313" key="3">
    <source>
        <dbReference type="EMBL" id="ASR48222.1"/>
    </source>
</evidence>
<dbReference type="SUPFAM" id="SSF55383">
    <property type="entry name" value="Copper amine oxidase, domain N"/>
    <property type="match status" value="2"/>
</dbReference>
<dbReference type="Gene3D" id="3.30.457.10">
    <property type="entry name" value="Copper amine oxidase-like, N-terminal domain"/>
    <property type="match status" value="1"/>
</dbReference>
<dbReference type="AlphaFoldDB" id="A0A222WQL0"/>
<dbReference type="InterPro" id="IPR036582">
    <property type="entry name" value="Mao_N_sf"/>
</dbReference>
<feature type="domain" description="Copper amine oxidase-like N-terminal" evidence="2">
    <location>
        <begin position="29"/>
        <end position="132"/>
    </location>
</feature>
<dbReference type="InterPro" id="IPR012854">
    <property type="entry name" value="Cu_amine_oxidase-like_N"/>
</dbReference>
<evidence type="ECO:0000313" key="4">
    <source>
        <dbReference type="Proteomes" id="UP000214666"/>
    </source>
</evidence>
<keyword evidence="1" id="KW-0732">Signal</keyword>
<sequence>MKKAFFGVFLAIFLFISSSTTYAAENQIKVDGVAIESDVKPEIKNKRTMVPLRVISENLGASVEWSNSGVILAKSDMKVILTLNSSTTEKNGKKMLLDVKPYMKNNRIFVPLRFIAETFGCHVNYNNFAVTVDTEPLFIDGVQVKALQHEYHMTMGGVVQKINGNAYNKTIYNIFVKNKGEKVEAPADYSWRFTIDTLGSYYKNAQYDFLDQKGNSLVRFDVYSLIRSFPSELLAEYPEILIHDVSKDEWYLFSDTASRSINQLIDTAAKNGFLTIISNTVV</sequence>
<organism evidence="3 4">
    <name type="scientific">Paenibacillus kribbensis</name>
    <dbReference type="NCBI Taxonomy" id="172713"/>
    <lineage>
        <taxon>Bacteria</taxon>
        <taxon>Bacillati</taxon>
        <taxon>Bacillota</taxon>
        <taxon>Bacilli</taxon>
        <taxon>Bacillales</taxon>
        <taxon>Paenibacillaceae</taxon>
        <taxon>Paenibacillus</taxon>
    </lineage>
</organism>
<name>A0A222WQL0_9BACL</name>
<dbReference type="OrthoDB" id="9778320at2"/>
<dbReference type="EMBL" id="CP020028">
    <property type="protein sequence ID" value="ASR48222.1"/>
    <property type="molecule type" value="Genomic_DNA"/>
</dbReference>
<dbReference type="Pfam" id="PF07833">
    <property type="entry name" value="Cu_amine_oxidN1"/>
    <property type="match status" value="1"/>
</dbReference>
<proteinExistence type="predicted"/>
<evidence type="ECO:0000259" key="2">
    <source>
        <dbReference type="Pfam" id="PF07833"/>
    </source>
</evidence>
<gene>
    <name evidence="3" type="ORF">B4V02_16710</name>
</gene>
<dbReference type="RefSeq" id="WP_094155651.1">
    <property type="nucleotide sequence ID" value="NZ_CP020028.1"/>
</dbReference>
<dbReference type="KEGG" id="pkb:B4V02_16710"/>
<keyword evidence="4" id="KW-1185">Reference proteome</keyword>